<dbReference type="Proteomes" id="UP000701801">
    <property type="component" value="Unassembled WGS sequence"/>
</dbReference>
<dbReference type="AlphaFoldDB" id="A0A9N9Q6D3"/>
<reference evidence="1" key="1">
    <citation type="submission" date="2021-07" db="EMBL/GenBank/DDBJ databases">
        <authorList>
            <person name="Durling M."/>
        </authorList>
    </citation>
    <scope>NUCLEOTIDE SEQUENCE</scope>
</reference>
<gene>
    <name evidence="1" type="ORF">HYALB_00005713</name>
</gene>
<keyword evidence="2" id="KW-1185">Reference proteome</keyword>
<proteinExistence type="predicted"/>
<protein>
    <submittedName>
        <fullName evidence="1">Uncharacterized protein</fullName>
    </submittedName>
</protein>
<evidence type="ECO:0000313" key="1">
    <source>
        <dbReference type="EMBL" id="CAG8976307.1"/>
    </source>
</evidence>
<sequence length="114" mass="12430">MLIHNTADTYLTRPSPRKNQIPIRIIPHGTPNTSALIELLDAYIRVFETEVVARIRALEGGGDGVANVICGSHVCDYVAKFLKEGGGVEDDAGDEGEGGVDVVWWQGSRLRLRD</sequence>
<comment type="caution">
    <text evidence="1">The sequence shown here is derived from an EMBL/GenBank/DDBJ whole genome shotgun (WGS) entry which is preliminary data.</text>
</comment>
<dbReference type="EMBL" id="CAJVRM010000172">
    <property type="protein sequence ID" value="CAG8976307.1"/>
    <property type="molecule type" value="Genomic_DNA"/>
</dbReference>
<accession>A0A9N9Q6D3</accession>
<name>A0A9N9Q6D3_9HELO</name>
<evidence type="ECO:0000313" key="2">
    <source>
        <dbReference type="Proteomes" id="UP000701801"/>
    </source>
</evidence>
<organism evidence="1 2">
    <name type="scientific">Hymenoscyphus albidus</name>
    <dbReference type="NCBI Taxonomy" id="595503"/>
    <lineage>
        <taxon>Eukaryota</taxon>
        <taxon>Fungi</taxon>
        <taxon>Dikarya</taxon>
        <taxon>Ascomycota</taxon>
        <taxon>Pezizomycotina</taxon>
        <taxon>Leotiomycetes</taxon>
        <taxon>Helotiales</taxon>
        <taxon>Helotiaceae</taxon>
        <taxon>Hymenoscyphus</taxon>
    </lineage>
</organism>